<dbReference type="InterPro" id="IPR036397">
    <property type="entry name" value="RNaseH_sf"/>
</dbReference>
<dbReference type="SUPFAM" id="SSF46689">
    <property type="entry name" value="Homeodomain-like"/>
    <property type="match status" value="1"/>
</dbReference>
<reference evidence="4 5" key="1">
    <citation type="submission" date="2014-03" db="EMBL/GenBank/DDBJ databases">
        <title>Draft genome of the hookworm Oesophagostomum dentatum.</title>
        <authorList>
            <person name="Mitreva M."/>
        </authorList>
    </citation>
    <scope>NUCLEOTIDE SEQUENCE [LARGE SCALE GENOMIC DNA]</scope>
    <source>
        <strain evidence="4 5">OD-Hann</strain>
    </source>
</reference>
<evidence type="ECO:0008006" key="6">
    <source>
        <dbReference type="Google" id="ProtNLM"/>
    </source>
</evidence>
<dbReference type="InterPro" id="IPR048703">
    <property type="entry name" value="Tnp_Tc3-like_HTH"/>
</dbReference>
<dbReference type="Gene3D" id="1.10.10.10">
    <property type="entry name" value="Winged helix-like DNA-binding domain superfamily/Winged helix DNA-binding domain"/>
    <property type="match status" value="1"/>
</dbReference>
<accession>A0A0B1SN24</accession>
<dbReference type="InterPro" id="IPR036388">
    <property type="entry name" value="WH-like_DNA-bd_sf"/>
</dbReference>
<dbReference type="Gene3D" id="1.10.10.60">
    <property type="entry name" value="Homeodomain-like"/>
    <property type="match status" value="1"/>
</dbReference>
<proteinExistence type="predicted"/>
<organism evidence="4 5">
    <name type="scientific">Oesophagostomum dentatum</name>
    <name type="common">Nodular worm</name>
    <dbReference type="NCBI Taxonomy" id="61180"/>
    <lineage>
        <taxon>Eukaryota</taxon>
        <taxon>Metazoa</taxon>
        <taxon>Ecdysozoa</taxon>
        <taxon>Nematoda</taxon>
        <taxon>Chromadorea</taxon>
        <taxon>Rhabditida</taxon>
        <taxon>Rhabditina</taxon>
        <taxon>Rhabditomorpha</taxon>
        <taxon>Strongyloidea</taxon>
        <taxon>Strongylidae</taxon>
        <taxon>Oesophagostomum</taxon>
    </lineage>
</organism>
<feature type="domain" description="Tc3 transposase DNA binding" evidence="2">
    <location>
        <begin position="7"/>
        <end position="50"/>
    </location>
</feature>
<dbReference type="Pfam" id="PF11427">
    <property type="entry name" value="HTH_Tnp_Tc3_1"/>
    <property type="match status" value="1"/>
</dbReference>
<feature type="domain" description="Transposable element Tc3 transposase-like DNA-binding HTH" evidence="3">
    <location>
        <begin position="64"/>
        <end position="101"/>
    </location>
</feature>
<evidence type="ECO:0000313" key="4">
    <source>
        <dbReference type="EMBL" id="KHJ84590.1"/>
    </source>
</evidence>
<dbReference type="GO" id="GO:0003677">
    <property type="term" value="F:DNA binding"/>
    <property type="evidence" value="ECO:0007669"/>
    <property type="project" value="InterPro"/>
</dbReference>
<dbReference type="EMBL" id="KN567732">
    <property type="protein sequence ID" value="KHJ84590.1"/>
    <property type="molecule type" value="Genomic_DNA"/>
</dbReference>
<dbReference type="InterPro" id="IPR009057">
    <property type="entry name" value="Homeodomain-like_sf"/>
</dbReference>
<gene>
    <name evidence="4" type="ORF">OESDEN_15694</name>
</gene>
<comment type="subcellular location">
    <subcellularLocation>
        <location evidence="1">Nucleus</location>
    </subcellularLocation>
</comment>
<dbReference type="InterPro" id="IPR025898">
    <property type="entry name" value="Tc3_transposase_DNA-bd_dom"/>
</dbReference>
<dbReference type="Proteomes" id="UP000053660">
    <property type="component" value="Unassembled WGS sequence"/>
</dbReference>
<dbReference type="OrthoDB" id="5857894at2759"/>
<evidence type="ECO:0000256" key="1">
    <source>
        <dbReference type="ARBA" id="ARBA00004123"/>
    </source>
</evidence>
<protein>
    <recommendedName>
        <fullName evidence="6">Tc3 transposase DNA binding domain-containing protein</fullName>
    </recommendedName>
</protein>
<sequence>MPRRPELTSAEKSQILALHQAGHSRHFIVSQLERSRHLVSNFLNNLDCYGQRTSPGRPRVISKREQRQVLREVSNTTISVGQTRANLNLAASRTTVWRVINASPNIQQEAMRKAPRLTARHKALRLRFASENIERNWTKVVFSDEKKFNLGSSDGSKFYWRVLRKSPVQFSRRNFGGGAV</sequence>
<keyword evidence="5" id="KW-1185">Reference proteome</keyword>
<evidence type="ECO:0000313" key="5">
    <source>
        <dbReference type="Proteomes" id="UP000053660"/>
    </source>
</evidence>
<dbReference type="GO" id="GO:0005634">
    <property type="term" value="C:nucleus"/>
    <property type="evidence" value="ECO:0007669"/>
    <property type="project" value="UniProtKB-SubCell"/>
</dbReference>
<dbReference type="Gene3D" id="3.30.420.10">
    <property type="entry name" value="Ribonuclease H-like superfamily/Ribonuclease H"/>
    <property type="match status" value="1"/>
</dbReference>
<dbReference type="Pfam" id="PF21517">
    <property type="entry name" value="HTH_Tnp_Tc3_2_like"/>
    <property type="match status" value="1"/>
</dbReference>
<dbReference type="AlphaFoldDB" id="A0A0B1SN24"/>
<evidence type="ECO:0000259" key="2">
    <source>
        <dbReference type="Pfam" id="PF11427"/>
    </source>
</evidence>
<name>A0A0B1SN24_OESDE</name>
<evidence type="ECO:0000259" key="3">
    <source>
        <dbReference type="Pfam" id="PF21517"/>
    </source>
</evidence>